<protein>
    <submittedName>
        <fullName evidence="2">Uncharacterized protein</fullName>
    </submittedName>
</protein>
<dbReference type="PATRIC" id="fig|1173027.3.peg.7431"/>
<keyword evidence="3" id="KW-1185">Reference proteome</keyword>
<dbReference type="EMBL" id="CP003635">
    <property type="protein sequence ID" value="AFZ22278.1"/>
    <property type="molecule type" value="Genomic_DNA"/>
</dbReference>
<dbReference type="KEGG" id="mic:Mic7113_6716"/>
<dbReference type="AlphaFoldDB" id="K9WQ24"/>
<organism evidence="2 3">
    <name type="scientific">Allocoleopsis franciscana PCC 7113</name>
    <dbReference type="NCBI Taxonomy" id="1173027"/>
    <lineage>
        <taxon>Bacteria</taxon>
        <taxon>Bacillati</taxon>
        <taxon>Cyanobacteriota</taxon>
        <taxon>Cyanophyceae</taxon>
        <taxon>Coleofasciculales</taxon>
        <taxon>Coleofasciculaceae</taxon>
        <taxon>Allocoleopsis</taxon>
        <taxon>Allocoleopsis franciscana</taxon>
    </lineage>
</organism>
<dbReference type="Proteomes" id="UP000010471">
    <property type="component" value="Plasmid pMIC7113.05"/>
</dbReference>
<geneLocation type="plasmid" evidence="2 3">
    <name>pMIC7113.05</name>
</geneLocation>
<dbReference type="RefSeq" id="WP_015186286.1">
    <property type="nucleotide sequence ID" value="NC_019741.1"/>
</dbReference>
<sequence length="181" mass="20183">MAKRRARLNEENDPLSSTDKVLAGFEQLSQSASQPDDKSTSQEVNKTATQPDDKLTSQQVNKSASQPDDKLTSQQVNKSASQPDDKLTSQQVNKSASQPDDKLTSQQVNKSAIRKATFQLSVAVLQQLDKFHLQLQLELGKGSAPYKEVIVEEAITRLLEQAQENPEELIAVLRLRQEKRK</sequence>
<dbReference type="HOGENOM" id="CLU_127618_0_0_3"/>
<keyword evidence="2" id="KW-0614">Plasmid</keyword>
<evidence type="ECO:0000313" key="3">
    <source>
        <dbReference type="Proteomes" id="UP000010471"/>
    </source>
</evidence>
<reference evidence="2 3" key="1">
    <citation type="submission" date="2012-06" db="EMBL/GenBank/DDBJ databases">
        <title>Finished plasmid 5 of genome of Microcoleus sp. PCC 7113.</title>
        <authorList>
            <consortium name="US DOE Joint Genome Institute"/>
            <person name="Gugger M."/>
            <person name="Coursin T."/>
            <person name="Rippka R."/>
            <person name="Tandeau De Marsac N."/>
            <person name="Huntemann M."/>
            <person name="Wei C.-L."/>
            <person name="Han J."/>
            <person name="Detter J.C."/>
            <person name="Han C."/>
            <person name="Tapia R."/>
            <person name="Chen A."/>
            <person name="Kyrpides N."/>
            <person name="Mavromatis K."/>
            <person name="Markowitz V."/>
            <person name="Szeto E."/>
            <person name="Ivanova N."/>
            <person name="Pagani I."/>
            <person name="Pati A."/>
            <person name="Goodwin L."/>
            <person name="Nordberg H.P."/>
            <person name="Cantor M.N."/>
            <person name="Hua S.X."/>
            <person name="Woyke T."/>
            <person name="Kerfeld C.A."/>
        </authorList>
    </citation>
    <scope>NUCLEOTIDE SEQUENCE [LARGE SCALE GENOMIC DNA]</scope>
    <source>
        <strain evidence="2 3">PCC 7113</strain>
        <plasmid evidence="2 3">pMIC7113.05</plasmid>
    </source>
</reference>
<evidence type="ECO:0000313" key="2">
    <source>
        <dbReference type="EMBL" id="AFZ22278.1"/>
    </source>
</evidence>
<evidence type="ECO:0000256" key="1">
    <source>
        <dbReference type="SAM" id="MobiDB-lite"/>
    </source>
</evidence>
<gene>
    <name evidence="2" type="ORF">Mic7113_6716</name>
</gene>
<accession>K9WQ24</accession>
<name>K9WQ24_9CYAN</name>
<feature type="compositionally biased region" description="Polar residues" evidence="1">
    <location>
        <begin position="41"/>
        <end position="109"/>
    </location>
</feature>
<proteinExistence type="predicted"/>
<feature type="region of interest" description="Disordered" evidence="1">
    <location>
        <begin position="1"/>
        <end position="109"/>
    </location>
</feature>